<sequence>MANEVSRTPSTSLWTTWQQLQNMTKVFKLRTPCKVVMGDHTYKKKDSGIYDALNMLVYDYLLKMKYEGSAKIFFNEAGLENFKPGEGMPILAQWYAAFHDISAVRSGLSSNLQDLNRIEGIMMKLENEKRRYQHIGRIDPGAMGYGGTVDPYKQYPMYYQQFDQRKMYEMYGQMSPTADATPRFYDPRKGSMPGPGYRAAQGYPRYHPRFEEQGVPPAKMAPKQFRDEGRSGNVESPSIATNQEGSSPLFESVLGGGDRQFGLKEVMLFVPSEHTAVCSAVAGEHKILLVASSNKTITAVNLLSGKNESTVETDEKQVVEMKIREYEDEIIVVCGIADNELLLVRCTMKGSANLEIAGILRGHTASIVSFEVLDSIHSLDSGGIMRKWTLNGVFEREEVLSGEILHICCISEDNFMFADRQRVYVYDFELNIEMMEILKGQALGIKRIKDGFIVVFRNQAIWLDKRIQKVKVLNVNESIRTATLIDGDLVAASSQNVWFDNGKSLAKIKLHETGIVALDGVNVFRKPSVISCSASGECKIWIKYVGD</sequence>
<name>M1K7I5_ENCCN</name>
<dbReference type="InterPro" id="IPR006594">
    <property type="entry name" value="LisH"/>
</dbReference>
<dbReference type="VEuPathDB" id="MicrosporidiaDB:AEWR_041480"/>
<dbReference type="VEuPathDB" id="MicrosporidiaDB:AEWQ_041480"/>
<dbReference type="Pfam" id="PF08513">
    <property type="entry name" value="LisH"/>
    <property type="match status" value="1"/>
</dbReference>
<dbReference type="AlphaFoldDB" id="M1K7I5"/>
<dbReference type="VEuPathDB" id="MicrosporidiaDB:M970_041480"/>
<reference evidence="2" key="1">
    <citation type="journal article" date="2013" name="Eukaryot. Cell">
        <title>Extremely Reduced Levels of Heterozygosity in the Vertebrate Pathogen Encephalitozoon cuniculi.</title>
        <authorList>
            <person name="Selman M."/>
            <person name="Sak B."/>
            <person name="Kvac M."/>
            <person name="Farinelli L."/>
            <person name="Weiss L.M."/>
            <person name="Corradi N."/>
        </authorList>
    </citation>
    <scope>NUCLEOTIDE SEQUENCE</scope>
</reference>
<evidence type="ECO:0000313" key="2">
    <source>
        <dbReference type="EMBL" id="AGE95222.1"/>
    </source>
</evidence>
<gene>
    <name evidence="2" type="ORF">ECU04_1490</name>
</gene>
<dbReference type="InterPro" id="IPR015943">
    <property type="entry name" value="WD40/YVTN_repeat-like_dom_sf"/>
</dbReference>
<protein>
    <submittedName>
        <fullName evidence="2">Uncharacterized protein</fullName>
    </submittedName>
</protein>
<dbReference type="PROSITE" id="PS50896">
    <property type="entry name" value="LISH"/>
    <property type="match status" value="1"/>
</dbReference>
<organism evidence="2">
    <name type="scientific">Encephalitozoon cuniculi</name>
    <name type="common">Microsporidian parasite</name>
    <dbReference type="NCBI Taxonomy" id="6035"/>
    <lineage>
        <taxon>Eukaryota</taxon>
        <taxon>Fungi</taxon>
        <taxon>Fungi incertae sedis</taxon>
        <taxon>Microsporidia</taxon>
        <taxon>Unikaryonidae</taxon>
        <taxon>Encephalitozoon</taxon>
    </lineage>
</organism>
<feature type="region of interest" description="Disordered" evidence="1">
    <location>
        <begin position="208"/>
        <end position="248"/>
    </location>
</feature>
<accession>M1K7I5</accession>
<evidence type="ECO:0000256" key="1">
    <source>
        <dbReference type="SAM" id="MobiDB-lite"/>
    </source>
</evidence>
<feature type="compositionally biased region" description="Polar residues" evidence="1">
    <location>
        <begin position="233"/>
        <end position="246"/>
    </location>
</feature>
<dbReference type="VEuPathDB" id="MicrosporidiaDB:ECU04_1490"/>
<dbReference type="OMA" id="MDASICV"/>
<dbReference type="EMBL" id="KC513606">
    <property type="protein sequence ID" value="AGE95222.1"/>
    <property type="molecule type" value="Genomic_DNA"/>
</dbReference>
<dbReference type="Gene3D" id="2.130.10.10">
    <property type="entry name" value="YVTN repeat-like/Quinoprotein amine dehydrogenase"/>
    <property type="match status" value="1"/>
</dbReference>
<proteinExistence type="predicted"/>
<dbReference type="SUPFAM" id="SSF50978">
    <property type="entry name" value="WD40 repeat-like"/>
    <property type="match status" value="1"/>
</dbReference>
<dbReference type="VEuPathDB" id="MicrosporidiaDB:AEWD_041490"/>
<dbReference type="InterPro" id="IPR036322">
    <property type="entry name" value="WD40_repeat_dom_sf"/>
</dbReference>